<feature type="domain" description="LysM" evidence="2">
    <location>
        <begin position="155"/>
        <end position="199"/>
    </location>
</feature>
<dbReference type="Pfam" id="PF01476">
    <property type="entry name" value="LysM"/>
    <property type="match status" value="2"/>
</dbReference>
<proteinExistence type="predicted"/>
<protein>
    <submittedName>
        <fullName evidence="3">Membrane-bound lytic murein transglycosylase D</fullName>
        <ecNumber evidence="3">3.2.1.-</ecNumber>
    </submittedName>
</protein>
<dbReference type="CDD" id="cd00118">
    <property type="entry name" value="LysM"/>
    <property type="match status" value="2"/>
</dbReference>
<dbReference type="PANTHER" id="PTHR33734:SF22">
    <property type="entry name" value="MEMBRANE-BOUND LYTIC MUREIN TRANSGLYCOSYLASE D"/>
    <property type="match status" value="1"/>
</dbReference>
<feature type="compositionally biased region" description="Basic and acidic residues" evidence="1">
    <location>
        <begin position="129"/>
        <end position="142"/>
    </location>
</feature>
<dbReference type="PANTHER" id="PTHR33734">
    <property type="entry name" value="LYSM DOMAIN-CONTAINING GPI-ANCHORED PROTEIN 2"/>
    <property type="match status" value="1"/>
</dbReference>
<dbReference type="CDD" id="cd14667">
    <property type="entry name" value="3D_containing_proteins"/>
    <property type="match status" value="1"/>
</dbReference>
<dbReference type="SMART" id="SM00257">
    <property type="entry name" value="LysM"/>
    <property type="match status" value="2"/>
</dbReference>
<evidence type="ECO:0000259" key="2">
    <source>
        <dbReference type="PROSITE" id="PS51782"/>
    </source>
</evidence>
<keyword evidence="3" id="KW-0326">Glycosidase</keyword>
<name>A0A1W1C6E2_9ZZZZ</name>
<dbReference type="EC" id="3.2.1.-" evidence="3"/>
<feature type="domain" description="LysM" evidence="2">
    <location>
        <begin position="212"/>
        <end position="256"/>
    </location>
</feature>
<dbReference type="EMBL" id="FPHI01000022">
    <property type="protein sequence ID" value="SFV61339.1"/>
    <property type="molecule type" value="Genomic_DNA"/>
</dbReference>
<dbReference type="AlphaFoldDB" id="A0A1W1C6E2"/>
<dbReference type="GO" id="GO:0016798">
    <property type="term" value="F:hydrolase activity, acting on glycosyl bonds"/>
    <property type="evidence" value="ECO:0007669"/>
    <property type="project" value="UniProtKB-KW"/>
</dbReference>
<dbReference type="SUPFAM" id="SSF54106">
    <property type="entry name" value="LysM domain"/>
    <property type="match status" value="2"/>
</dbReference>
<keyword evidence="3" id="KW-0378">Hydrolase</keyword>
<dbReference type="PROSITE" id="PS51782">
    <property type="entry name" value="LYSM"/>
    <property type="match status" value="2"/>
</dbReference>
<dbReference type="InterPro" id="IPR036779">
    <property type="entry name" value="LysM_dom_sf"/>
</dbReference>
<sequence length="385" mass="44868">MRKHYFKIFIFIIGLFAILDAKGIVDCRIVGGGFVGSCNPYGVKLYHIKKITYDLDKKKLIIEKKLPKVTRKYDIKLLTVTQMIEKYVKIKYPVRFKGSDSNPHQLEIIHDPFVQKTDDQNKSKTPSETSEKEVEKIQKQEKREKEKTVNCKEYSYYRVIKGDSLGKIAQKMNLKSKQLAKLNDLETSALLQIGQKLKVPYSQKILEALLSASYCVKKGDTLLSIAKIFKVSVKDIIKFNHLKEKTVLHQGKVLKLPLPYLLKKQHQKKYKSPKKRLNVNTFGRHKLRVTATAYTSHGNQTDKTPFLAAWNNRLRPGMKIIAVSRDLLIRFGMKNGTKVRIDGLHGYYRVRDKMNKRYKKHIDIYMGLDLRRALHWGRRSVIIYW</sequence>
<gene>
    <name evidence="3" type="ORF">MNB_SV-3-1069</name>
</gene>
<dbReference type="InterPro" id="IPR018392">
    <property type="entry name" value="LysM"/>
</dbReference>
<reference evidence="3" key="1">
    <citation type="submission" date="2016-10" db="EMBL/GenBank/DDBJ databases">
        <authorList>
            <person name="de Groot N.N."/>
        </authorList>
    </citation>
    <scope>NUCLEOTIDE SEQUENCE</scope>
</reference>
<accession>A0A1W1C6E2</accession>
<dbReference type="InterPro" id="IPR059180">
    <property type="entry name" value="3D_YorM"/>
</dbReference>
<organism evidence="3">
    <name type="scientific">hydrothermal vent metagenome</name>
    <dbReference type="NCBI Taxonomy" id="652676"/>
    <lineage>
        <taxon>unclassified sequences</taxon>
        <taxon>metagenomes</taxon>
        <taxon>ecological metagenomes</taxon>
    </lineage>
</organism>
<feature type="region of interest" description="Disordered" evidence="1">
    <location>
        <begin position="117"/>
        <end position="142"/>
    </location>
</feature>
<dbReference type="GO" id="GO:0008932">
    <property type="term" value="F:lytic endotransglycosylase activity"/>
    <property type="evidence" value="ECO:0007669"/>
    <property type="project" value="TreeGrafter"/>
</dbReference>
<evidence type="ECO:0000256" key="1">
    <source>
        <dbReference type="SAM" id="MobiDB-lite"/>
    </source>
</evidence>
<evidence type="ECO:0000313" key="3">
    <source>
        <dbReference type="EMBL" id="SFV61339.1"/>
    </source>
</evidence>
<dbReference type="Gene3D" id="3.10.350.10">
    <property type="entry name" value="LysM domain"/>
    <property type="match status" value="2"/>
</dbReference>